<comment type="caution">
    <text evidence="1">The sequence shown here is derived from an EMBL/GenBank/DDBJ whole genome shotgun (WGS) entry which is preliminary data.</text>
</comment>
<accession>A0A0L0CDH1</accession>
<reference evidence="1 2" key="1">
    <citation type="journal article" date="2015" name="Nat. Commun.">
        <title>Lucilia cuprina genome unlocks parasitic fly biology to underpin future interventions.</title>
        <authorList>
            <person name="Anstead C.A."/>
            <person name="Korhonen P.K."/>
            <person name="Young N.D."/>
            <person name="Hall R.S."/>
            <person name="Jex A.R."/>
            <person name="Murali S.C."/>
            <person name="Hughes D.S."/>
            <person name="Lee S.F."/>
            <person name="Perry T."/>
            <person name="Stroehlein A.J."/>
            <person name="Ansell B.R."/>
            <person name="Breugelmans B."/>
            <person name="Hofmann A."/>
            <person name="Qu J."/>
            <person name="Dugan S."/>
            <person name="Lee S.L."/>
            <person name="Chao H."/>
            <person name="Dinh H."/>
            <person name="Han Y."/>
            <person name="Doddapaneni H.V."/>
            <person name="Worley K.C."/>
            <person name="Muzny D.M."/>
            <person name="Ioannidis P."/>
            <person name="Waterhouse R.M."/>
            <person name="Zdobnov E.M."/>
            <person name="James P.J."/>
            <person name="Bagnall N.H."/>
            <person name="Kotze A.C."/>
            <person name="Gibbs R.A."/>
            <person name="Richards S."/>
            <person name="Batterham P."/>
            <person name="Gasser R.B."/>
        </authorList>
    </citation>
    <scope>NUCLEOTIDE SEQUENCE [LARGE SCALE GENOMIC DNA]</scope>
    <source>
        <strain evidence="1 2">LS</strain>
        <tissue evidence="1">Full body</tissue>
    </source>
</reference>
<evidence type="ECO:0000313" key="1">
    <source>
        <dbReference type="EMBL" id="KNC30267.1"/>
    </source>
</evidence>
<organism evidence="1 2">
    <name type="scientific">Lucilia cuprina</name>
    <name type="common">Green bottle fly</name>
    <name type="synonym">Australian sheep blowfly</name>
    <dbReference type="NCBI Taxonomy" id="7375"/>
    <lineage>
        <taxon>Eukaryota</taxon>
        <taxon>Metazoa</taxon>
        <taxon>Ecdysozoa</taxon>
        <taxon>Arthropoda</taxon>
        <taxon>Hexapoda</taxon>
        <taxon>Insecta</taxon>
        <taxon>Pterygota</taxon>
        <taxon>Neoptera</taxon>
        <taxon>Endopterygota</taxon>
        <taxon>Diptera</taxon>
        <taxon>Brachycera</taxon>
        <taxon>Muscomorpha</taxon>
        <taxon>Oestroidea</taxon>
        <taxon>Calliphoridae</taxon>
        <taxon>Luciliinae</taxon>
        <taxon>Lucilia</taxon>
    </lineage>
</organism>
<proteinExistence type="predicted"/>
<evidence type="ECO:0000313" key="2">
    <source>
        <dbReference type="Proteomes" id="UP000037069"/>
    </source>
</evidence>
<gene>
    <name evidence="1" type="ORF">FF38_02356</name>
</gene>
<name>A0A0L0CDH1_LUCCU</name>
<sequence length="151" mass="17242">MFYSRHGNEGSMFSRIFVLTFDILCRNALPKHLPSLPTSGWLFLTTVTPFSDSLPISLRISYTDDCVKPLNRRRKLNGGARREITWLRQEDYHKHISSVLLPRQQIPHRRVTMGLSIGNELTLQDECRGIRISSDRLRVLVVVPLGLNGTG</sequence>
<dbReference type="AlphaFoldDB" id="A0A0L0CDH1"/>
<protein>
    <submittedName>
        <fullName evidence="1">Uncharacterized protein</fullName>
    </submittedName>
</protein>
<dbReference type="Proteomes" id="UP000037069">
    <property type="component" value="Unassembled WGS sequence"/>
</dbReference>
<keyword evidence="2" id="KW-1185">Reference proteome</keyword>
<dbReference type="EMBL" id="JRES01000553">
    <property type="protein sequence ID" value="KNC30267.1"/>
    <property type="molecule type" value="Genomic_DNA"/>
</dbReference>